<dbReference type="AlphaFoldDB" id="A0AAU8JDV0"/>
<protein>
    <submittedName>
        <fullName evidence="2">Glycosyltransferase domain-containing protein</fullName>
    </submittedName>
</protein>
<reference evidence="2" key="1">
    <citation type="submission" date="2024-07" db="EMBL/GenBank/DDBJ databases">
        <authorList>
            <person name="Kim Y.J."/>
            <person name="Jeong J.Y."/>
        </authorList>
    </citation>
    <scope>NUCLEOTIDE SEQUENCE</scope>
    <source>
        <strain evidence="2">GIHE-MW2</strain>
    </source>
</reference>
<dbReference type="EMBL" id="CP159837">
    <property type="protein sequence ID" value="XCM36360.1"/>
    <property type="molecule type" value="Genomic_DNA"/>
</dbReference>
<sequence>MNFMEKISAENITKDPLFLTLCDAGSPKVDTLRLSLHGNLRILETYCPQLELLSKIFKVQEFLNADTTIPDDNIIVFTDAYDVACLRYDPQGLTDDFKATGKDLIVGAETVFAHHSSEVLPFFLSNYLTRKAKYMNSGFIIGYKWAYRTMLNYICDNFENRYRTPNNFNDQRVLSKFMLDNSQLKLLKMDIDSDFKFCYTHTYDNNPLDCEKIPSYFIHITWLALSIQAEAWETMKGFYGLSSVA</sequence>
<dbReference type="CDD" id="cd22997">
    <property type="entry name" value="GT_LH"/>
    <property type="match status" value="1"/>
</dbReference>
<organism evidence="2">
    <name type="scientific">Planktothricoides raciborskii GIHE-MW2</name>
    <dbReference type="NCBI Taxonomy" id="2792601"/>
    <lineage>
        <taxon>Bacteria</taxon>
        <taxon>Bacillati</taxon>
        <taxon>Cyanobacteriota</taxon>
        <taxon>Cyanophyceae</taxon>
        <taxon>Oscillatoriophycideae</taxon>
        <taxon>Oscillatoriales</taxon>
        <taxon>Oscillatoriaceae</taxon>
        <taxon>Planktothricoides</taxon>
    </lineage>
</organism>
<accession>A0AAU8JDV0</accession>
<name>A0AAU8JDV0_9CYAN</name>
<evidence type="ECO:0000259" key="1">
    <source>
        <dbReference type="Pfam" id="PF25342"/>
    </source>
</evidence>
<evidence type="ECO:0000313" key="2">
    <source>
        <dbReference type="EMBL" id="XCM36360.1"/>
    </source>
</evidence>
<proteinExistence type="predicted"/>
<dbReference type="Pfam" id="PF25342">
    <property type="entry name" value="GT_PLOD"/>
    <property type="match status" value="1"/>
</dbReference>
<gene>
    <name evidence="2" type="ORF">ABWT76_005116</name>
</gene>
<dbReference type="RefSeq" id="WP_354635176.1">
    <property type="nucleotide sequence ID" value="NZ_CP159837.1"/>
</dbReference>
<dbReference type="InterPro" id="IPR057589">
    <property type="entry name" value="GT_PLOD"/>
</dbReference>
<feature type="domain" description="PLOD1-3-like GT" evidence="1">
    <location>
        <begin position="70"/>
        <end position="195"/>
    </location>
</feature>